<comment type="caution">
    <text evidence="2">The sequence shown here is derived from an EMBL/GenBank/DDBJ whole genome shotgun (WGS) entry which is preliminary data.</text>
</comment>
<feature type="domain" description="Aminoglycoside phosphotransferase" evidence="1">
    <location>
        <begin position="67"/>
        <end position="239"/>
    </location>
</feature>
<dbReference type="InterPro" id="IPR051678">
    <property type="entry name" value="AGP_Transferase"/>
</dbReference>
<dbReference type="PANTHER" id="PTHR21310:SF15">
    <property type="entry name" value="AMINOGLYCOSIDE PHOSPHOTRANSFERASE DOMAIN-CONTAINING PROTEIN"/>
    <property type="match status" value="1"/>
</dbReference>
<dbReference type="Proteomes" id="UP000028545">
    <property type="component" value="Unassembled WGS sequence"/>
</dbReference>
<dbReference type="SUPFAM" id="SSF56112">
    <property type="entry name" value="Protein kinase-like (PK-like)"/>
    <property type="match status" value="1"/>
</dbReference>
<dbReference type="GeneID" id="27723513"/>
<dbReference type="Pfam" id="PF01636">
    <property type="entry name" value="APH"/>
    <property type="match status" value="1"/>
</dbReference>
<keyword evidence="3" id="KW-1185">Reference proteome</keyword>
<dbReference type="HOGENOM" id="CLU_058485_0_0_1"/>
<dbReference type="RefSeq" id="XP_016643332.1">
    <property type="nucleotide sequence ID" value="XM_016786987.1"/>
</dbReference>
<evidence type="ECO:0000313" key="2">
    <source>
        <dbReference type="EMBL" id="KEZ43533.1"/>
    </source>
</evidence>
<dbReference type="KEGG" id="sapo:SAPIO_CDS4441"/>
<dbReference type="EMBL" id="JOWA01000092">
    <property type="protein sequence ID" value="KEZ43533.1"/>
    <property type="molecule type" value="Genomic_DNA"/>
</dbReference>
<accession>A0A084G871</accession>
<dbReference type="PANTHER" id="PTHR21310">
    <property type="entry name" value="AMINOGLYCOSIDE PHOSPHOTRANSFERASE-RELATED-RELATED"/>
    <property type="match status" value="1"/>
</dbReference>
<dbReference type="InterPro" id="IPR011009">
    <property type="entry name" value="Kinase-like_dom_sf"/>
</dbReference>
<gene>
    <name evidence="2" type="ORF">SAPIO_CDS4441</name>
</gene>
<protein>
    <recommendedName>
        <fullName evidence="1">Aminoglycoside phosphotransferase domain-containing protein</fullName>
    </recommendedName>
</protein>
<dbReference type="VEuPathDB" id="FungiDB:SAPIO_CDS4441"/>
<dbReference type="OrthoDB" id="3250044at2759"/>
<name>A0A084G871_PSEDA</name>
<organism evidence="2 3">
    <name type="scientific">Pseudallescheria apiosperma</name>
    <name type="common">Scedosporium apiospermum</name>
    <dbReference type="NCBI Taxonomy" id="563466"/>
    <lineage>
        <taxon>Eukaryota</taxon>
        <taxon>Fungi</taxon>
        <taxon>Dikarya</taxon>
        <taxon>Ascomycota</taxon>
        <taxon>Pezizomycotina</taxon>
        <taxon>Sordariomycetes</taxon>
        <taxon>Hypocreomycetidae</taxon>
        <taxon>Microascales</taxon>
        <taxon>Microascaceae</taxon>
        <taxon>Scedosporium</taxon>
    </lineage>
</organism>
<evidence type="ECO:0000313" key="3">
    <source>
        <dbReference type="Proteomes" id="UP000028545"/>
    </source>
</evidence>
<sequence length="313" mass="34797">MFPISVHALREYHGLPAPQDIRVPTASKLAALCTGIHPRHYNLGLAYPSEAPVFWIKYGPSITWNEVPAQVMAYEELRRLSSPVKAPGIFYACDLELRGAQRERRKSYIVMQYIPGKTADEWLKNIEDLARADSIYSHIAFALSELHRIPVPPGSRPAAINGGKIRHSLFDDQDAPRHYQDVEQLEDHLNQFLTITKKKDRVEGPSREPLVYGYSDVWLENFIISESGDIAVIDFSDTSILPSSFSRFVLSGAQSKIKRDISGLVQVPTTDGVDNTLALRAAAGPMVMGPSSFASLGRKMLGGDVETQESFDQ</sequence>
<evidence type="ECO:0000259" key="1">
    <source>
        <dbReference type="Pfam" id="PF01636"/>
    </source>
</evidence>
<dbReference type="AlphaFoldDB" id="A0A084G871"/>
<reference evidence="2 3" key="1">
    <citation type="journal article" date="2014" name="Genome Announc.">
        <title>Draft genome sequence of the pathogenic fungus Scedosporium apiospermum.</title>
        <authorList>
            <person name="Vandeputte P."/>
            <person name="Ghamrawi S."/>
            <person name="Rechenmann M."/>
            <person name="Iltis A."/>
            <person name="Giraud S."/>
            <person name="Fleury M."/>
            <person name="Thornton C."/>
            <person name="Delhaes L."/>
            <person name="Meyer W."/>
            <person name="Papon N."/>
            <person name="Bouchara J.P."/>
        </authorList>
    </citation>
    <scope>NUCLEOTIDE SEQUENCE [LARGE SCALE GENOMIC DNA]</scope>
    <source>
        <strain evidence="2 3">IHEM 14462</strain>
    </source>
</reference>
<dbReference type="InterPro" id="IPR002575">
    <property type="entry name" value="Aminoglycoside_PTrfase"/>
</dbReference>
<dbReference type="OMA" id="KYIAQSA"/>
<proteinExistence type="predicted"/>